<keyword evidence="1" id="KW-0802">TPR repeat</keyword>
<protein>
    <submittedName>
        <fullName evidence="2">TPR repeat-containing protein</fullName>
    </submittedName>
</protein>
<dbReference type="SUPFAM" id="SSF48452">
    <property type="entry name" value="TPR-like"/>
    <property type="match status" value="1"/>
</dbReference>
<dbReference type="Proteomes" id="UP000218287">
    <property type="component" value="Chromosome"/>
</dbReference>
<evidence type="ECO:0000313" key="3">
    <source>
        <dbReference type="Proteomes" id="UP000218287"/>
    </source>
</evidence>
<feature type="repeat" description="TPR" evidence="1">
    <location>
        <begin position="14"/>
        <end position="47"/>
    </location>
</feature>
<proteinExistence type="predicted"/>
<dbReference type="Pfam" id="PF13424">
    <property type="entry name" value="TPR_12"/>
    <property type="match status" value="1"/>
</dbReference>
<dbReference type="PROSITE" id="PS50293">
    <property type="entry name" value="TPR_REGION"/>
    <property type="match status" value="1"/>
</dbReference>
<evidence type="ECO:0000256" key="1">
    <source>
        <dbReference type="PROSITE-ProRule" id="PRU00339"/>
    </source>
</evidence>
<accession>A0A1Z4GPH8</accession>
<gene>
    <name evidence="2" type="ORF">NIES21_52620</name>
</gene>
<dbReference type="SMART" id="SM00028">
    <property type="entry name" value="TPR"/>
    <property type="match status" value="1"/>
</dbReference>
<dbReference type="InterPro" id="IPR019734">
    <property type="entry name" value="TPR_rpt"/>
</dbReference>
<organism evidence="2 3">
    <name type="scientific">Anabaenopsis circularis NIES-21</name>
    <dbReference type="NCBI Taxonomy" id="1085406"/>
    <lineage>
        <taxon>Bacteria</taxon>
        <taxon>Bacillati</taxon>
        <taxon>Cyanobacteriota</taxon>
        <taxon>Cyanophyceae</taxon>
        <taxon>Nostocales</taxon>
        <taxon>Nodulariaceae</taxon>
        <taxon>Anabaenopsis</taxon>
    </lineage>
</organism>
<dbReference type="AlphaFoldDB" id="A0A1Z4GPH8"/>
<name>A0A1Z4GPH8_9CYAN</name>
<dbReference type="PROSITE" id="PS50005">
    <property type="entry name" value="TPR"/>
    <property type="match status" value="1"/>
</dbReference>
<reference evidence="2 3" key="1">
    <citation type="submission" date="2017-06" db="EMBL/GenBank/DDBJ databases">
        <title>Genome sequencing of cyanobaciteial culture collection at National Institute for Environmental Studies (NIES).</title>
        <authorList>
            <person name="Hirose Y."/>
            <person name="Shimura Y."/>
            <person name="Fujisawa T."/>
            <person name="Nakamura Y."/>
            <person name="Kawachi M."/>
        </authorList>
    </citation>
    <scope>NUCLEOTIDE SEQUENCE [LARGE SCALE GENOMIC DNA]</scope>
    <source>
        <strain evidence="2 3">NIES-21</strain>
    </source>
</reference>
<evidence type="ECO:0000313" key="2">
    <source>
        <dbReference type="EMBL" id="BAY19400.1"/>
    </source>
</evidence>
<sequence>MEIKERIGNIEGKAVTLHCLGILYANKGEIDQAIALYNQSLELNERIGNVQTKAATLHQLGILYANKGEIDQAIALYN</sequence>
<keyword evidence="3" id="KW-1185">Reference proteome</keyword>
<dbReference type="EMBL" id="AP018174">
    <property type="protein sequence ID" value="BAY19400.1"/>
    <property type="molecule type" value="Genomic_DNA"/>
</dbReference>
<dbReference type="Gene3D" id="1.25.40.10">
    <property type="entry name" value="Tetratricopeptide repeat domain"/>
    <property type="match status" value="1"/>
</dbReference>
<dbReference type="InterPro" id="IPR011990">
    <property type="entry name" value="TPR-like_helical_dom_sf"/>
</dbReference>